<dbReference type="GO" id="GO:0006952">
    <property type="term" value="P:defense response"/>
    <property type="evidence" value="ECO:0007669"/>
    <property type="project" value="UniProtKB-KW"/>
</dbReference>
<evidence type="ECO:0000256" key="3">
    <source>
        <dbReference type="ARBA" id="ARBA00022475"/>
    </source>
</evidence>
<comment type="caution">
    <text evidence="14">The sequence shown here is derived from an EMBL/GenBank/DDBJ whole genome shotgun (WGS) entry which is preliminary data.</text>
</comment>
<dbReference type="Gene3D" id="3.30.200.20">
    <property type="entry name" value="Phosphorylase Kinase, domain 1"/>
    <property type="match status" value="1"/>
</dbReference>
<dbReference type="PROSITE" id="PS00107">
    <property type="entry name" value="PROTEIN_KINASE_ATP"/>
    <property type="match status" value="1"/>
</dbReference>
<comment type="subcellular location">
    <subcellularLocation>
        <location evidence="1">Cell membrane</location>
    </subcellularLocation>
</comment>
<evidence type="ECO:0000256" key="8">
    <source>
        <dbReference type="ARBA" id="ARBA00022821"/>
    </source>
</evidence>
<keyword evidence="8" id="KW-0611">Plant defense</keyword>
<protein>
    <recommendedName>
        <fullName evidence="2">non-specific serine/threonine protein kinase</fullName>
        <ecNumber evidence="2">2.7.11.1</ecNumber>
    </recommendedName>
</protein>
<organism evidence="14 15">
    <name type="scientific">Parasponia andersonii</name>
    <name type="common">Sponia andersonii</name>
    <dbReference type="NCBI Taxonomy" id="3476"/>
    <lineage>
        <taxon>Eukaryota</taxon>
        <taxon>Viridiplantae</taxon>
        <taxon>Streptophyta</taxon>
        <taxon>Embryophyta</taxon>
        <taxon>Tracheophyta</taxon>
        <taxon>Spermatophyta</taxon>
        <taxon>Magnoliopsida</taxon>
        <taxon>eudicotyledons</taxon>
        <taxon>Gunneridae</taxon>
        <taxon>Pentapetalae</taxon>
        <taxon>rosids</taxon>
        <taxon>fabids</taxon>
        <taxon>Rosales</taxon>
        <taxon>Cannabaceae</taxon>
        <taxon>Parasponia</taxon>
    </lineage>
</organism>
<dbReference type="SUPFAM" id="SSF56112">
    <property type="entry name" value="Protein kinase-like (PK-like)"/>
    <property type="match status" value="1"/>
</dbReference>
<dbReference type="InterPro" id="IPR008271">
    <property type="entry name" value="Ser/Thr_kinase_AS"/>
</dbReference>
<gene>
    <name evidence="14" type="ORF">PanWU01x14_311610</name>
</gene>
<accession>A0A2P5APX3</accession>
<dbReference type="OrthoDB" id="4062651at2759"/>
<dbReference type="GO" id="GO:0005886">
    <property type="term" value="C:plasma membrane"/>
    <property type="evidence" value="ECO:0007669"/>
    <property type="project" value="UniProtKB-SubCell"/>
</dbReference>
<sequence>MGACWSNRIKAESFSHPGFNSKSTSSSGKYSSFSMPLTPRSEDDILSSPNIKSFSFGDLKTATRNFRPDSVLGEGGFGSVFKGWVDEHTLLATKPGTGMIIAVKRLNQEGFQGHKEWLTEINYLGQLHHPNLVKLIGYCLEYEHRLLVYEFMPKGSMENHLFRRGSHFQPLSWSLRMKIALGAARGLAFLHGAETKVIYRDFKTSNILLDSNYNAKLSDFGLARDGPTGDKSHVSTRVMGTYGYAAPEYLATVLLTITCTFCWKGHLTAKSDVYSFGVVLLEIISGRRAIDKNRPSGQHNLVEWAKPYLTNKRRVLNVMDARLEGQYSLSWAQKAANLALQCLSIEPKYRPSMDEVVTTLEQLQVSKDNPKGTQKEHHVNSDVRKSCRSSVVDGSKVTASYPRPSASLLFT</sequence>
<evidence type="ECO:0000256" key="2">
    <source>
        <dbReference type="ARBA" id="ARBA00012513"/>
    </source>
</evidence>
<keyword evidence="3" id="KW-0472">Membrane</keyword>
<evidence type="ECO:0000256" key="12">
    <source>
        <dbReference type="SAM" id="MobiDB-lite"/>
    </source>
</evidence>
<evidence type="ECO:0000256" key="9">
    <source>
        <dbReference type="ARBA" id="ARBA00022840"/>
    </source>
</evidence>
<dbReference type="Proteomes" id="UP000237105">
    <property type="component" value="Unassembled WGS sequence"/>
</dbReference>
<feature type="compositionally biased region" description="Basic and acidic residues" evidence="12">
    <location>
        <begin position="368"/>
        <end position="385"/>
    </location>
</feature>
<dbReference type="PROSITE" id="PS00108">
    <property type="entry name" value="PROTEIN_KINASE_ST"/>
    <property type="match status" value="1"/>
</dbReference>
<proteinExistence type="inferred from homology"/>
<dbReference type="FunFam" id="3.30.200.20:FF:000228">
    <property type="entry name" value="Serine/threonine-protein kinase BIK1"/>
    <property type="match status" value="1"/>
</dbReference>
<dbReference type="GO" id="GO:0005524">
    <property type="term" value="F:ATP binding"/>
    <property type="evidence" value="ECO:0007669"/>
    <property type="project" value="UniProtKB-UniRule"/>
</dbReference>
<dbReference type="EC" id="2.7.11.1" evidence="2"/>
<evidence type="ECO:0000256" key="5">
    <source>
        <dbReference type="ARBA" id="ARBA00022679"/>
    </source>
</evidence>
<dbReference type="GO" id="GO:0004674">
    <property type="term" value="F:protein serine/threonine kinase activity"/>
    <property type="evidence" value="ECO:0007669"/>
    <property type="project" value="UniProtKB-KW"/>
</dbReference>
<dbReference type="CDD" id="cd14066">
    <property type="entry name" value="STKc_IRAK"/>
    <property type="match status" value="1"/>
</dbReference>
<keyword evidence="15" id="KW-1185">Reference proteome</keyword>
<dbReference type="PROSITE" id="PS50011">
    <property type="entry name" value="PROTEIN_KINASE_DOM"/>
    <property type="match status" value="1"/>
</dbReference>
<dbReference type="InterPro" id="IPR017441">
    <property type="entry name" value="Protein_kinase_ATP_BS"/>
</dbReference>
<dbReference type="InterPro" id="IPR000719">
    <property type="entry name" value="Prot_kinase_dom"/>
</dbReference>
<evidence type="ECO:0000313" key="15">
    <source>
        <dbReference type="Proteomes" id="UP000237105"/>
    </source>
</evidence>
<reference evidence="15" key="1">
    <citation type="submission" date="2016-06" db="EMBL/GenBank/DDBJ databases">
        <title>Parallel loss of symbiosis genes in relatives of nitrogen-fixing non-legume Parasponia.</title>
        <authorList>
            <person name="Van Velzen R."/>
            <person name="Holmer R."/>
            <person name="Bu F."/>
            <person name="Rutten L."/>
            <person name="Van Zeijl A."/>
            <person name="Liu W."/>
            <person name="Santuari L."/>
            <person name="Cao Q."/>
            <person name="Sharma T."/>
            <person name="Shen D."/>
            <person name="Roswanjaya Y."/>
            <person name="Wardhani T."/>
            <person name="Kalhor M.S."/>
            <person name="Jansen J."/>
            <person name="Van den Hoogen J."/>
            <person name="Gungor B."/>
            <person name="Hartog M."/>
            <person name="Hontelez J."/>
            <person name="Verver J."/>
            <person name="Yang W.-C."/>
            <person name="Schijlen E."/>
            <person name="Repin R."/>
            <person name="Schilthuizen M."/>
            <person name="Schranz E."/>
            <person name="Heidstra R."/>
            <person name="Miyata K."/>
            <person name="Fedorova E."/>
            <person name="Kohlen W."/>
            <person name="Bisseling T."/>
            <person name="Smit S."/>
            <person name="Geurts R."/>
        </authorList>
    </citation>
    <scope>NUCLEOTIDE SEQUENCE [LARGE SCALE GENOMIC DNA]</scope>
    <source>
        <strain evidence="15">cv. WU1-14</strain>
    </source>
</reference>
<evidence type="ECO:0000256" key="4">
    <source>
        <dbReference type="ARBA" id="ARBA00022527"/>
    </source>
</evidence>
<feature type="compositionally biased region" description="Low complexity" evidence="12">
    <location>
        <begin position="21"/>
        <end position="34"/>
    </location>
</feature>
<dbReference type="Pfam" id="PF07714">
    <property type="entry name" value="PK_Tyr_Ser-Thr"/>
    <property type="match status" value="1"/>
</dbReference>
<name>A0A2P5APX3_PARAD</name>
<keyword evidence="3" id="KW-1003">Cell membrane</keyword>
<dbReference type="InterPro" id="IPR050823">
    <property type="entry name" value="Plant_Ser_Thr_Prot_Kinase"/>
</dbReference>
<evidence type="ECO:0000256" key="11">
    <source>
        <dbReference type="RuleBase" id="RU000304"/>
    </source>
</evidence>
<keyword evidence="9 10" id="KW-0067">ATP-binding</keyword>
<dbReference type="FunFam" id="1.10.510.10:FF:000258">
    <property type="entry name" value="Probable serine/threonine-protein kinase PBL8"/>
    <property type="match status" value="1"/>
</dbReference>
<feature type="region of interest" description="Disordered" evidence="12">
    <location>
        <begin position="16"/>
        <end position="35"/>
    </location>
</feature>
<keyword evidence="7 14" id="KW-0418">Kinase</keyword>
<dbReference type="Gene3D" id="1.10.510.10">
    <property type="entry name" value="Transferase(Phosphotransferase) domain 1"/>
    <property type="match status" value="1"/>
</dbReference>
<evidence type="ECO:0000256" key="10">
    <source>
        <dbReference type="PROSITE-ProRule" id="PRU10141"/>
    </source>
</evidence>
<dbReference type="AlphaFoldDB" id="A0A2P5APX3"/>
<dbReference type="PANTHER" id="PTHR45621">
    <property type="entry name" value="OS01G0588500 PROTEIN-RELATED"/>
    <property type="match status" value="1"/>
</dbReference>
<evidence type="ECO:0000313" key="14">
    <source>
        <dbReference type="EMBL" id="PON38579.1"/>
    </source>
</evidence>
<evidence type="ECO:0000256" key="1">
    <source>
        <dbReference type="ARBA" id="ARBA00004236"/>
    </source>
</evidence>
<dbReference type="InterPro" id="IPR011009">
    <property type="entry name" value="Kinase-like_dom_sf"/>
</dbReference>
<feature type="region of interest" description="Disordered" evidence="12">
    <location>
        <begin position="366"/>
        <end position="387"/>
    </location>
</feature>
<keyword evidence="4 11" id="KW-0723">Serine/threonine-protein kinase</keyword>
<dbReference type="EMBL" id="JXTB01000491">
    <property type="protein sequence ID" value="PON38579.1"/>
    <property type="molecule type" value="Genomic_DNA"/>
</dbReference>
<keyword evidence="5" id="KW-0808">Transferase</keyword>
<keyword evidence="6 10" id="KW-0547">Nucleotide-binding</keyword>
<dbReference type="InterPro" id="IPR001245">
    <property type="entry name" value="Ser-Thr/Tyr_kinase_cat_dom"/>
</dbReference>
<dbReference type="STRING" id="3476.A0A2P5APX3"/>
<feature type="binding site" evidence="10">
    <location>
        <position position="104"/>
    </location>
    <ligand>
        <name>ATP</name>
        <dbReference type="ChEBI" id="CHEBI:30616"/>
    </ligand>
</feature>
<feature type="domain" description="Protein kinase" evidence="13">
    <location>
        <begin position="66"/>
        <end position="363"/>
    </location>
</feature>
<comment type="similarity">
    <text evidence="11">Belongs to the protein kinase superfamily.</text>
</comment>
<evidence type="ECO:0000259" key="13">
    <source>
        <dbReference type="PROSITE" id="PS50011"/>
    </source>
</evidence>
<evidence type="ECO:0000256" key="7">
    <source>
        <dbReference type="ARBA" id="ARBA00022777"/>
    </source>
</evidence>
<evidence type="ECO:0000256" key="6">
    <source>
        <dbReference type="ARBA" id="ARBA00022741"/>
    </source>
</evidence>